<evidence type="ECO:0000313" key="2">
    <source>
        <dbReference type="EMBL" id="AGL27983.1"/>
    </source>
</evidence>
<organism evidence="2 3">
    <name type="scientific">Mycobacterium tuberculosis CAS/NITR204</name>
    <dbReference type="NCBI Taxonomy" id="1310114"/>
    <lineage>
        <taxon>Bacteria</taxon>
        <taxon>Bacillati</taxon>
        <taxon>Actinomycetota</taxon>
        <taxon>Actinomycetes</taxon>
        <taxon>Mycobacteriales</taxon>
        <taxon>Mycobacteriaceae</taxon>
        <taxon>Mycobacterium</taxon>
        <taxon>Mycobacterium tuberculosis complex</taxon>
    </lineage>
</organism>
<evidence type="ECO:0000256" key="1">
    <source>
        <dbReference type="SAM" id="MobiDB-lite"/>
    </source>
</evidence>
<accession>R4MGF3</accession>
<dbReference type="BioCyc" id="MTUB1310114:G13A2-2558-MONOMER"/>
<gene>
    <name evidence="2" type="ORF">J113_17615</name>
</gene>
<sequence>MSVTADPMAAKTAGQQGPTSASGTLVRLGASGYERGGDDDAVGNTLVCIHRQSGRPVGHRRQELRAVDTGGDRQHRAHGAGGVLVGKGAAIEVLAGNVNRMSTQVPETGTLKATSSPCVCSRRGG</sequence>
<feature type="compositionally biased region" description="Polar residues" evidence="1">
    <location>
        <begin position="13"/>
        <end position="23"/>
    </location>
</feature>
<dbReference type="EMBL" id="CP005386">
    <property type="protein sequence ID" value="AGL27983.1"/>
    <property type="molecule type" value="Genomic_DNA"/>
</dbReference>
<feature type="region of interest" description="Disordered" evidence="1">
    <location>
        <begin position="1"/>
        <end position="27"/>
    </location>
</feature>
<name>R4MGF3_MYCTX</name>
<dbReference type="Proteomes" id="UP000013548">
    <property type="component" value="Chromosome"/>
</dbReference>
<dbReference type="HOGENOM" id="CLU_1990220_0_0_11"/>
<dbReference type="KEGG" id="mtuc:J113_17615"/>
<reference evidence="2 3" key="1">
    <citation type="journal article" date="2013" name="Genome Announc.">
        <title>Whole-Genome Sequences of Four Clinical Isolates of Mycobacterium tuberculosis from Tamil Nadu, South India.</title>
        <authorList>
            <person name="Narayanan S."/>
            <person name="Deshpande U."/>
        </authorList>
    </citation>
    <scope>NUCLEOTIDE SEQUENCE [LARGE SCALE GENOMIC DNA]</scope>
    <source>
        <strain evidence="2 3">CAS/NITR204</strain>
    </source>
</reference>
<protein>
    <submittedName>
        <fullName evidence="2">Uncharacterized protein</fullName>
    </submittedName>
</protein>
<dbReference type="AlphaFoldDB" id="R4MGF3"/>
<evidence type="ECO:0000313" key="3">
    <source>
        <dbReference type="Proteomes" id="UP000013548"/>
    </source>
</evidence>
<proteinExistence type="predicted"/>